<evidence type="ECO:0000256" key="1">
    <source>
        <dbReference type="SAM" id="SignalP"/>
    </source>
</evidence>
<sequence length="74" mass="8326">MKITIIRALALVAVCAVQAELATKVPNEVGSVNHYLDKKIPTQELKEHNRQKRATCRINDCMSFVKNEAIQVYA</sequence>
<accession>A0A9P9YGU2</accession>
<evidence type="ECO:0000313" key="2">
    <source>
        <dbReference type="EMBL" id="KAI8036299.1"/>
    </source>
</evidence>
<keyword evidence="3" id="KW-1185">Reference proteome</keyword>
<comment type="caution">
    <text evidence="2">The sequence shown here is derived from an EMBL/GenBank/DDBJ whole genome shotgun (WGS) entry which is preliminary data.</text>
</comment>
<name>A0A9P9YGU2_9MUSC</name>
<reference evidence="2" key="1">
    <citation type="journal article" date="2023" name="Genome Biol. Evol.">
        <title>Long-read-based Genome Assembly of Drosophila gunungcola Reveals Fewer Chemosensory Genes in Flower-breeding Species.</title>
        <authorList>
            <person name="Negi A."/>
            <person name="Liao B.Y."/>
            <person name="Yeh S.D."/>
        </authorList>
    </citation>
    <scope>NUCLEOTIDE SEQUENCE</scope>
    <source>
        <strain evidence="2">Sukarami</strain>
    </source>
</reference>
<evidence type="ECO:0000313" key="3">
    <source>
        <dbReference type="Proteomes" id="UP001059596"/>
    </source>
</evidence>
<proteinExistence type="predicted"/>
<organism evidence="2 3">
    <name type="scientific">Drosophila gunungcola</name>
    <name type="common">fruit fly</name>
    <dbReference type="NCBI Taxonomy" id="103775"/>
    <lineage>
        <taxon>Eukaryota</taxon>
        <taxon>Metazoa</taxon>
        <taxon>Ecdysozoa</taxon>
        <taxon>Arthropoda</taxon>
        <taxon>Hexapoda</taxon>
        <taxon>Insecta</taxon>
        <taxon>Pterygota</taxon>
        <taxon>Neoptera</taxon>
        <taxon>Endopterygota</taxon>
        <taxon>Diptera</taxon>
        <taxon>Brachycera</taxon>
        <taxon>Muscomorpha</taxon>
        <taxon>Ephydroidea</taxon>
        <taxon>Drosophilidae</taxon>
        <taxon>Drosophila</taxon>
        <taxon>Sophophora</taxon>
    </lineage>
</organism>
<keyword evidence="1" id="KW-0732">Signal</keyword>
<gene>
    <name evidence="2" type="ORF">M5D96_010892</name>
</gene>
<feature type="chain" id="PRO_5040132445" evidence="1">
    <location>
        <begin position="20"/>
        <end position="74"/>
    </location>
</feature>
<feature type="signal peptide" evidence="1">
    <location>
        <begin position="1"/>
        <end position="19"/>
    </location>
</feature>
<dbReference type="AlphaFoldDB" id="A0A9P9YGU2"/>
<protein>
    <submittedName>
        <fullName evidence="2">Uncharacterized protein</fullName>
    </submittedName>
</protein>
<dbReference type="Proteomes" id="UP001059596">
    <property type="component" value="Unassembled WGS sequence"/>
</dbReference>
<dbReference type="EMBL" id="JAMKOV010000021">
    <property type="protein sequence ID" value="KAI8036299.1"/>
    <property type="molecule type" value="Genomic_DNA"/>
</dbReference>